<dbReference type="CDD" id="cd01647">
    <property type="entry name" value="RT_LTR"/>
    <property type="match status" value="1"/>
</dbReference>
<dbReference type="InterPro" id="IPR043128">
    <property type="entry name" value="Rev_trsase/Diguanyl_cyclase"/>
</dbReference>
<dbReference type="PROSITE" id="PS50878">
    <property type="entry name" value="RT_POL"/>
    <property type="match status" value="1"/>
</dbReference>
<dbReference type="PANTHER" id="PTHR33064:SF37">
    <property type="entry name" value="RIBONUCLEASE H"/>
    <property type="match status" value="1"/>
</dbReference>
<comment type="caution">
    <text evidence="3">The sequence shown here is derived from an EMBL/GenBank/DDBJ whole genome shotgun (WGS) entry which is preliminary data.</text>
</comment>
<dbReference type="OrthoDB" id="126235at2759"/>
<dbReference type="InterPro" id="IPR043502">
    <property type="entry name" value="DNA/RNA_pol_sf"/>
</dbReference>
<keyword evidence="4" id="KW-1185">Reference proteome</keyword>
<dbReference type="InterPro" id="IPR000477">
    <property type="entry name" value="RT_dom"/>
</dbReference>
<dbReference type="EMBL" id="BSXT01000637">
    <property type="protein sequence ID" value="GMF31530.1"/>
    <property type="molecule type" value="Genomic_DNA"/>
</dbReference>
<protein>
    <submittedName>
        <fullName evidence="3">Unnamed protein product</fullName>
    </submittedName>
</protein>
<feature type="region of interest" description="Disordered" evidence="1">
    <location>
        <begin position="150"/>
        <end position="215"/>
    </location>
</feature>
<dbReference type="PANTHER" id="PTHR33064">
    <property type="entry name" value="POL PROTEIN"/>
    <property type="match status" value="1"/>
</dbReference>
<proteinExistence type="predicted"/>
<feature type="compositionally biased region" description="Basic and acidic residues" evidence="1">
    <location>
        <begin position="150"/>
        <end position="162"/>
    </location>
</feature>
<dbReference type="Gene3D" id="3.30.70.270">
    <property type="match status" value="1"/>
</dbReference>
<organism evidence="3 4">
    <name type="scientific">Phytophthora fragariaefolia</name>
    <dbReference type="NCBI Taxonomy" id="1490495"/>
    <lineage>
        <taxon>Eukaryota</taxon>
        <taxon>Sar</taxon>
        <taxon>Stramenopiles</taxon>
        <taxon>Oomycota</taxon>
        <taxon>Peronosporomycetes</taxon>
        <taxon>Peronosporales</taxon>
        <taxon>Peronosporaceae</taxon>
        <taxon>Phytophthora</taxon>
    </lineage>
</organism>
<evidence type="ECO:0000259" key="2">
    <source>
        <dbReference type="PROSITE" id="PS50878"/>
    </source>
</evidence>
<dbReference type="InterPro" id="IPR051320">
    <property type="entry name" value="Viral_Replic_Matur_Polypro"/>
</dbReference>
<reference evidence="3" key="1">
    <citation type="submission" date="2023-04" db="EMBL/GenBank/DDBJ databases">
        <title>Phytophthora fragariaefolia NBRC 109709.</title>
        <authorList>
            <person name="Ichikawa N."/>
            <person name="Sato H."/>
            <person name="Tonouchi N."/>
        </authorList>
    </citation>
    <scope>NUCLEOTIDE SEQUENCE</scope>
    <source>
        <strain evidence="3">NBRC 109709</strain>
    </source>
</reference>
<gene>
    <name evidence="3" type="ORF">Pfra01_000726500</name>
</gene>
<sequence>MPQVTRVQAQDNGVRMVSGEDYDTVLTPIIQSFDAELLDTFCDLRLGKGVQDVTEGMLIAEIDHIAGSVKNDTLPDIKALFKSKLRLNMTEDDVDARCKRLVASLHPATLKDEVKRCVKYSHKPAAADPRLLFQLIVEKATEHERQFQRLKAAKRDQNERGQAKPKRDRPTDKRSGKSKPFKSRAEDSSRTTASSGGASSASNQKAASKLPPKPCPKCKEMHWIRDCPKVTTDEEREELRQLLRGQTKAKRARLKRPSDLLPDCSREVTVNGVLKLPYCPDSGSDYTVICRSHWERLIERDPSVRAGQLENPVKNQTYRSNWVIPDKKAKLYLLIHTAAGPVRPTCAVDVLIADIDDDEFIVGNDLLRSLGIDFGRQLEMLANRNDDETSGDTIELEADNPPVGNAESSGDDIFAAVERMPARAVENGFPVGKLETLRTIVHAYDEWRFELRGDPLAKVPPLDVRLQEGARPVKCKPRKYPPHIRQFLREFNSRLVELGLVYESPNSRCASPVLPVKKSADLMDLRQTTDYRAVNDLTYVRAAAMPVLSVVVENARGMNHFGLFDFLKGFWQLPLAELCQEFLSYMTDEKSFTPRRVPQGCCDAAIFFQQTMETCFASLLYDHLLIWIDDLLIYAADIDTYLNKLAELFSLLDQFGWMLSAKKSSLYQTQVKWCGKVINGQGIHHDAERIESLRAVPYPQTAAELQQFVCAINWMRDNINANMSDSTQLVGQFLLQSSLKPDTSVKVSRGKSVAVVNDGQSGSYSSGIESFDCASALNGSQGYASLKDAYIVLPYVVSLKNNGSTTLN</sequence>
<name>A0A9W6X5B2_9STRA</name>
<dbReference type="Proteomes" id="UP001165121">
    <property type="component" value="Unassembled WGS sequence"/>
</dbReference>
<feature type="compositionally biased region" description="Low complexity" evidence="1">
    <location>
        <begin position="190"/>
        <end position="210"/>
    </location>
</feature>
<evidence type="ECO:0000313" key="4">
    <source>
        <dbReference type="Proteomes" id="UP001165121"/>
    </source>
</evidence>
<evidence type="ECO:0000256" key="1">
    <source>
        <dbReference type="SAM" id="MobiDB-lite"/>
    </source>
</evidence>
<dbReference type="SUPFAM" id="SSF56672">
    <property type="entry name" value="DNA/RNA polymerases"/>
    <property type="match status" value="1"/>
</dbReference>
<feature type="domain" description="Reverse transcriptase" evidence="2">
    <location>
        <begin position="497"/>
        <end position="678"/>
    </location>
</feature>
<evidence type="ECO:0000313" key="3">
    <source>
        <dbReference type="EMBL" id="GMF31530.1"/>
    </source>
</evidence>
<dbReference type="Gene3D" id="3.10.10.10">
    <property type="entry name" value="HIV Type 1 Reverse Transcriptase, subunit A, domain 1"/>
    <property type="match status" value="1"/>
</dbReference>
<dbReference type="AlphaFoldDB" id="A0A9W6X5B2"/>
<dbReference type="Pfam" id="PF00078">
    <property type="entry name" value="RVT_1"/>
    <property type="match status" value="1"/>
</dbReference>
<accession>A0A9W6X5B2</accession>